<dbReference type="InterPro" id="IPR032675">
    <property type="entry name" value="LRR_dom_sf"/>
</dbReference>
<evidence type="ECO:0000313" key="3">
    <source>
        <dbReference type="Ensembl" id="ENSCCRP00000160163.1"/>
    </source>
</evidence>
<dbReference type="Gene3D" id="3.80.10.10">
    <property type="entry name" value="Ribonuclease Inhibitor"/>
    <property type="match status" value="1"/>
</dbReference>
<dbReference type="Pfam" id="PF13516">
    <property type="entry name" value="LRR_6"/>
    <property type="match status" value="1"/>
</dbReference>
<dbReference type="Proteomes" id="UP001108240">
    <property type="component" value="Unplaced"/>
</dbReference>
<name>A0A9J8BU94_CYPCA</name>
<dbReference type="AlphaFoldDB" id="A0A9J8BU94"/>
<dbReference type="InterPro" id="IPR051261">
    <property type="entry name" value="NLR"/>
</dbReference>
<evidence type="ECO:0000256" key="2">
    <source>
        <dbReference type="ARBA" id="ARBA00022737"/>
    </source>
</evidence>
<keyword evidence="4" id="KW-1185">Reference proteome</keyword>
<keyword evidence="2" id="KW-0677">Repeat</keyword>
<dbReference type="GeneTree" id="ENSGT01150000286927"/>
<evidence type="ECO:0000256" key="1">
    <source>
        <dbReference type="ARBA" id="ARBA00022614"/>
    </source>
</evidence>
<evidence type="ECO:0000313" key="4">
    <source>
        <dbReference type="Proteomes" id="UP001108240"/>
    </source>
</evidence>
<proteinExistence type="predicted"/>
<protein>
    <submittedName>
        <fullName evidence="3">Uncharacterized protein</fullName>
    </submittedName>
</protein>
<sequence length="85" mass="9830">MKLLCAALEDSHCKLEKLWHQLQQEWLSDCGVTNKSCDALASALRSNPSHLRELDLSWNKLGDSEVKLLSDLKDDPHYKLEKLYY</sequence>
<dbReference type="OMA" id="FRLENWC"/>
<dbReference type="InterPro" id="IPR001611">
    <property type="entry name" value="Leu-rich_rpt"/>
</dbReference>
<dbReference type="SUPFAM" id="SSF52047">
    <property type="entry name" value="RNI-like"/>
    <property type="match status" value="1"/>
</dbReference>
<dbReference type="Ensembl" id="ENSCCRT00000124096.1">
    <property type="protein sequence ID" value="ENSCCRP00000160163.1"/>
    <property type="gene ID" value="ENSCCRG00000080057.1"/>
</dbReference>
<keyword evidence="1" id="KW-0433">Leucine-rich repeat</keyword>
<dbReference type="PANTHER" id="PTHR24106">
    <property type="entry name" value="NACHT, LRR AND CARD DOMAINS-CONTAINING"/>
    <property type="match status" value="1"/>
</dbReference>
<organism evidence="3 4">
    <name type="scientific">Cyprinus carpio carpio</name>
    <dbReference type="NCBI Taxonomy" id="630221"/>
    <lineage>
        <taxon>Eukaryota</taxon>
        <taxon>Metazoa</taxon>
        <taxon>Chordata</taxon>
        <taxon>Craniata</taxon>
        <taxon>Vertebrata</taxon>
        <taxon>Euteleostomi</taxon>
        <taxon>Actinopterygii</taxon>
        <taxon>Neopterygii</taxon>
        <taxon>Teleostei</taxon>
        <taxon>Ostariophysi</taxon>
        <taxon>Cypriniformes</taxon>
        <taxon>Cyprinidae</taxon>
        <taxon>Cyprininae</taxon>
        <taxon>Cyprinus</taxon>
    </lineage>
</organism>
<reference evidence="3" key="1">
    <citation type="submission" date="2025-08" db="UniProtKB">
        <authorList>
            <consortium name="Ensembl"/>
        </authorList>
    </citation>
    <scope>IDENTIFICATION</scope>
</reference>
<accession>A0A9J8BU94</accession>
<reference evidence="3" key="2">
    <citation type="submission" date="2025-09" db="UniProtKB">
        <authorList>
            <consortium name="Ensembl"/>
        </authorList>
    </citation>
    <scope>IDENTIFICATION</scope>
</reference>